<keyword evidence="5" id="KW-1185">Reference proteome</keyword>
<keyword evidence="4" id="KW-0067">ATP-binding</keyword>
<protein>
    <submittedName>
        <fullName evidence="4">Helicase</fullName>
    </submittedName>
</protein>
<dbReference type="PANTHER" id="PTHR45766">
    <property type="entry name" value="DNA ANNEALING HELICASE AND ENDONUCLEASE ZRANB3 FAMILY MEMBER"/>
    <property type="match status" value="1"/>
</dbReference>
<dbReference type="InterPro" id="IPR014001">
    <property type="entry name" value="Helicase_ATP-bd"/>
</dbReference>
<comment type="caution">
    <text evidence="4">The sequence shown here is derived from an EMBL/GenBank/DDBJ whole genome shotgun (WGS) entry which is preliminary data.</text>
</comment>
<proteinExistence type="predicted"/>
<dbReference type="RefSeq" id="WP_179237571.1">
    <property type="nucleotide sequence ID" value="NZ_JACBNQ010000005.1"/>
</dbReference>
<dbReference type="AlphaFoldDB" id="A0A974BIN3"/>
<accession>A0A974BIN3</accession>
<feature type="coiled-coil region" evidence="2">
    <location>
        <begin position="395"/>
        <end position="425"/>
    </location>
</feature>
<evidence type="ECO:0000313" key="4">
    <source>
        <dbReference type="EMBL" id="NYB73878.1"/>
    </source>
</evidence>
<dbReference type="SUPFAM" id="SSF52540">
    <property type="entry name" value="P-loop containing nucleoside triphosphate hydrolases"/>
    <property type="match status" value="2"/>
</dbReference>
<dbReference type="Proteomes" id="UP000611629">
    <property type="component" value="Unassembled WGS sequence"/>
</dbReference>
<sequence length="457" mass="52177">MTYEEFLKSKQITINPSGFDCESNNKYLFDFQRDITGWALKKGKSAMFLDTGLGKTITQLSWADEICKYTGGKILILAPLAVSKQTVREGQKFGIKVNACRSQIDAKDGINITNYEMLHRFDINDFVGVVLDESSIIKSFSGKTTQQMLDLFIYTPYKLACTATPAPNDYEELGNHAEFLGVMSRSEMLATFFVHDSGDTAKWRLKGHAETEFWKWIASWAMVVKNPEDLGYDGSKYKLPKLNIQTHFVESPVNENMFIVLPAQTLDERRQARKESLKERVNKTVELVQGTDNCLVWCDYNDESTALTKAIPGAVEVKGSDTPEHKENALIGFATNDVKYLVTKPKIAGFGMNWQNCNDVIFCGLSDSYERFYQAIRRCYRFGQTKEVNVHVVISEKEESVLENIKRKEEQAQKMSRNMVDLTSEILKNEIRNTTRNVIDYNPKQKLEIPSWLKEVI</sequence>
<dbReference type="GO" id="GO:0031297">
    <property type="term" value="P:replication fork processing"/>
    <property type="evidence" value="ECO:0007669"/>
    <property type="project" value="TreeGrafter"/>
</dbReference>
<dbReference type="InterPro" id="IPR001650">
    <property type="entry name" value="Helicase_C-like"/>
</dbReference>
<keyword evidence="4" id="KW-0547">Nucleotide-binding</keyword>
<gene>
    <name evidence="4" type="ORF">HZF24_06960</name>
</gene>
<dbReference type="Gene3D" id="3.40.50.300">
    <property type="entry name" value="P-loop containing nucleotide triphosphate hydrolases"/>
    <property type="match status" value="2"/>
</dbReference>
<reference evidence="4" key="1">
    <citation type="submission" date="2020-07" db="EMBL/GenBank/DDBJ databases">
        <title>Genomic analysis of a strain of Sedimentibacter Hydroxybenzoicus DSM7310.</title>
        <authorList>
            <person name="Ma S."/>
        </authorList>
    </citation>
    <scope>NUCLEOTIDE SEQUENCE</scope>
    <source>
        <strain evidence="4">DSM 7310</strain>
    </source>
</reference>
<keyword evidence="1" id="KW-0378">Hydrolase</keyword>
<dbReference type="EMBL" id="JACBNQ010000005">
    <property type="protein sequence ID" value="NYB73878.1"/>
    <property type="molecule type" value="Genomic_DNA"/>
</dbReference>
<dbReference type="InterPro" id="IPR027417">
    <property type="entry name" value="P-loop_NTPase"/>
</dbReference>
<dbReference type="GO" id="GO:0006281">
    <property type="term" value="P:DNA repair"/>
    <property type="evidence" value="ECO:0007669"/>
    <property type="project" value="TreeGrafter"/>
</dbReference>
<evidence type="ECO:0000259" key="3">
    <source>
        <dbReference type="PROSITE" id="PS51192"/>
    </source>
</evidence>
<dbReference type="SMART" id="SM00487">
    <property type="entry name" value="DEXDc"/>
    <property type="match status" value="1"/>
</dbReference>
<dbReference type="Pfam" id="PF00176">
    <property type="entry name" value="SNF2-rel_dom"/>
    <property type="match status" value="1"/>
</dbReference>
<organism evidence="4 5">
    <name type="scientific">Sedimentibacter hydroxybenzoicus DSM 7310</name>
    <dbReference type="NCBI Taxonomy" id="1123245"/>
    <lineage>
        <taxon>Bacteria</taxon>
        <taxon>Bacillati</taxon>
        <taxon>Bacillota</taxon>
        <taxon>Tissierellia</taxon>
        <taxon>Sedimentibacter</taxon>
    </lineage>
</organism>
<feature type="domain" description="Helicase ATP-binding" evidence="3">
    <location>
        <begin position="36"/>
        <end position="183"/>
    </location>
</feature>
<dbReference type="GO" id="GO:0004386">
    <property type="term" value="F:helicase activity"/>
    <property type="evidence" value="ECO:0007669"/>
    <property type="project" value="UniProtKB-KW"/>
</dbReference>
<dbReference type="PROSITE" id="PS51192">
    <property type="entry name" value="HELICASE_ATP_BIND_1"/>
    <property type="match status" value="1"/>
</dbReference>
<keyword evidence="2" id="KW-0175">Coiled coil</keyword>
<evidence type="ECO:0000313" key="5">
    <source>
        <dbReference type="Proteomes" id="UP000611629"/>
    </source>
</evidence>
<dbReference type="PANTHER" id="PTHR45766:SF6">
    <property type="entry name" value="SWI_SNF-RELATED MATRIX-ASSOCIATED ACTIN-DEPENDENT REGULATOR OF CHROMATIN SUBFAMILY A-LIKE PROTEIN 1"/>
    <property type="match status" value="1"/>
</dbReference>
<dbReference type="GO" id="GO:0005524">
    <property type="term" value="F:ATP binding"/>
    <property type="evidence" value="ECO:0007669"/>
    <property type="project" value="InterPro"/>
</dbReference>
<keyword evidence="4" id="KW-0347">Helicase</keyword>
<evidence type="ECO:0000256" key="2">
    <source>
        <dbReference type="SAM" id="Coils"/>
    </source>
</evidence>
<dbReference type="InterPro" id="IPR000330">
    <property type="entry name" value="SNF2_N"/>
</dbReference>
<name>A0A974BIN3_SEDHY</name>
<dbReference type="Pfam" id="PF00271">
    <property type="entry name" value="Helicase_C"/>
    <property type="match status" value="1"/>
</dbReference>
<dbReference type="GO" id="GO:0016787">
    <property type="term" value="F:hydrolase activity"/>
    <property type="evidence" value="ECO:0007669"/>
    <property type="project" value="UniProtKB-KW"/>
</dbReference>
<evidence type="ECO:0000256" key="1">
    <source>
        <dbReference type="ARBA" id="ARBA00022801"/>
    </source>
</evidence>